<sequence>MTSAGTAVSRAEPGPAISLGAALATATAELAAAGVEGARRDARLLLADAAGLEPAAVVAWPERPLAGPARATFESHVRRRAAHEPVSRILGRREFWSLSFALSPATLDPRPDSETLVEALLAEVGDRQRPLRLLDLGTGSGCLLLALLSELPAAWGLGIDRAPAAAAAARRNAAALGLGDRAAFLAGDWAAALDGRFDLIVSNPPYIARDELAGLDPEVARHDPPAALDGGPDGLDAYRALAAALPRLLRPGGVAALEIGSGQAASAGAVLTAGGLPAPRLLSDLAGRPRGLLFHASSAGTPL</sequence>
<evidence type="ECO:0000256" key="4">
    <source>
        <dbReference type="ARBA" id="ARBA00048391"/>
    </source>
</evidence>
<feature type="domain" description="Methyltransferase small" evidence="6">
    <location>
        <begin position="113"/>
        <end position="209"/>
    </location>
</feature>
<comment type="similarity">
    <text evidence="5">Belongs to the protein N5-glutamine methyltransferase family. PrmC subfamily.</text>
</comment>
<proteinExistence type="inferred from homology"/>
<reference evidence="8 9" key="1">
    <citation type="submission" date="2017-04" db="EMBL/GenBank/DDBJ databases">
        <authorList>
            <person name="Afonso C.L."/>
            <person name="Miller P.J."/>
            <person name="Scott M.A."/>
            <person name="Spackman E."/>
            <person name="Goraichik I."/>
            <person name="Dimitrov K.M."/>
            <person name="Suarez D.L."/>
            <person name="Swayne D.E."/>
        </authorList>
    </citation>
    <scope>NUCLEOTIDE SEQUENCE [LARGE SCALE GENOMIC DNA]</scope>
    <source>
        <strain evidence="8 9">USBA 355</strain>
    </source>
</reference>
<keyword evidence="1 5" id="KW-0489">Methyltransferase</keyword>
<comment type="catalytic activity">
    <reaction evidence="4 5">
        <text>L-glutaminyl-[peptide chain release factor] + S-adenosyl-L-methionine = N(5)-methyl-L-glutaminyl-[peptide chain release factor] + S-adenosyl-L-homocysteine + H(+)</text>
        <dbReference type="Rhea" id="RHEA:42896"/>
        <dbReference type="Rhea" id="RHEA-COMP:10271"/>
        <dbReference type="Rhea" id="RHEA-COMP:10272"/>
        <dbReference type="ChEBI" id="CHEBI:15378"/>
        <dbReference type="ChEBI" id="CHEBI:30011"/>
        <dbReference type="ChEBI" id="CHEBI:57856"/>
        <dbReference type="ChEBI" id="CHEBI:59789"/>
        <dbReference type="ChEBI" id="CHEBI:61891"/>
        <dbReference type="EC" id="2.1.1.297"/>
    </reaction>
</comment>
<dbReference type="Gene3D" id="1.10.8.10">
    <property type="entry name" value="DNA helicase RuvA subunit, C-terminal domain"/>
    <property type="match status" value="1"/>
</dbReference>
<dbReference type="RefSeq" id="WP_235017132.1">
    <property type="nucleotide sequence ID" value="NZ_FWZX01000011.1"/>
</dbReference>
<feature type="binding site" evidence="5">
    <location>
        <position position="160"/>
    </location>
    <ligand>
        <name>S-adenosyl-L-methionine</name>
        <dbReference type="ChEBI" id="CHEBI:59789"/>
    </ligand>
</feature>
<dbReference type="Pfam" id="PF17827">
    <property type="entry name" value="PrmC_N"/>
    <property type="match status" value="1"/>
</dbReference>
<evidence type="ECO:0000313" key="9">
    <source>
        <dbReference type="Proteomes" id="UP000192917"/>
    </source>
</evidence>
<dbReference type="InterPro" id="IPR029063">
    <property type="entry name" value="SAM-dependent_MTases_sf"/>
</dbReference>
<dbReference type="InterPro" id="IPR007848">
    <property type="entry name" value="Small_mtfrase_dom"/>
</dbReference>
<evidence type="ECO:0000256" key="2">
    <source>
        <dbReference type="ARBA" id="ARBA00022679"/>
    </source>
</evidence>
<dbReference type="HAMAP" id="MF_02126">
    <property type="entry name" value="RF_methyltr_PrmC"/>
    <property type="match status" value="1"/>
</dbReference>
<dbReference type="InterPro" id="IPR050320">
    <property type="entry name" value="N5-glutamine_MTase"/>
</dbReference>
<keyword evidence="9" id="KW-1185">Reference proteome</keyword>
<dbReference type="GO" id="GO:0003676">
    <property type="term" value="F:nucleic acid binding"/>
    <property type="evidence" value="ECO:0007669"/>
    <property type="project" value="InterPro"/>
</dbReference>
<comment type="function">
    <text evidence="5">Methylates the class 1 translation termination release factors RF1/PrfA and RF2/PrfB on the glutamine residue of the universally conserved GGQ motif.</text>
</comment>
<dbReference type="PROSITE" id="PS00092">
    <property type="entry name" value="N6_MTASE"/>
    <property type="match status" value="1"/>
</dbReference>
<dbReference type="GO" id="GO:0032259">
    <property type="term" value="P:methylation"/>
    <property type="evidence" value="ECO:0007669"/>
    <property type="project" value="UniProtKB-KW"/>
</dbReference>
<feature type="binding site" evidence="5">
    <location>
        <position position="189"/>
    </location>
    <ligand>
        <name>S-adenosyl-L-methionine</name>
        <dbReference type="ChEBI" id="CHEBI:59789"/>
    </ligand>
</feature>
<feature type="binding site" evidence="5">
    <location>
        <begin position="203"/>
        <end position="206"/>
    </location>
    <ligand>
        <name>substrate</name>
    </ligand>
</feature>
<protein>
    <recommendedName>
        <fullName evidence="5">Release factor glutamine methyltransferase</fullName>
        <shortName evidence="5">RF MTase</shortName>
        <ecNumber evidence="5">2.1.1.297</ecNumber>
    </recommendedName>
    <alternativeName>
        <fullName evidence="5">N5-glutamine methyltransferase PrmC</fullName>
    </alternativeName>
    <alternativeName>
        <fullName evidence="5">Protein-(glutamine-N5) MTase PrmC</fullName>
    </alternativeName>
    <alternativeName>
        <fullName evidence="5">Protein-glutamine N-methyltransferase PrmC</fullName>
    </alternativeName>
</protein>
<accession>A0A1Y6C4J8</accession>
<evidence type="ECO:0000256" key="5">
    <source>
        <dbReference type="HAMAP-Rule" id="MF_02126"/>
    </source>
</evidence>
<dbReference type="Gene3D" id="3.40.50.150">
    <property type="entry name" value="Vaccinia Virus protein VP39"/>
    <property type="match status" value="1"/>
</dbReference>
<dbReference type="EMBL" id="FWZX01000011">
    <property type="protein sequence ID" value="SMF33742.1"/>
    <property type="molecule type" value="Genomic_DNA"/>
</dbReference>
<evidence type="ECO:0000259" key="7">
    <source>
        <dbReference type="Pfam" id="PF17827"/>
    </source>
</evidence>
<dbReference type="InterPro" id="IPR002052">
    <property type="entry name" value="DNA_methylase_N6_adenine_CS"/>
</dbReference>
<feature type="binding site" evidence="5">
    <location>
        <begin position="137"/>
        <end position="141"/>
    </location>
    <ligand>
        <name>S-adenosyl-L-methionine</name>
        <dbReference type="ChEBI" id="CHEBI:59789"/>
    </ligand>
</feature>
<feature type="binding site" evidence="5">
    <location>
        <position position="203"/>
    </location>
    <ligand>
        <name>S-adenosyl-L-methionine</name>
        <dbReference type="ChEBI" id="CHEBI:59789"/>
    </ligand>
</feature>
<feature type="domain" description="Release factor glutamine methyltransferase N-terminal" evidence="7">
    <location>
        <begin position="22"/>
        <end position="91"/>
    </location>
</feature>
<dbReference type="AlphaFoldDB" id="A0A1Y6C4J8"/>
<dbReference type="Pfam" id="PF05175">
    <property type="entry name" value="MTS"/>
    <property type="match status" value="1"/>
</dbReference>
<name>A0A1Y6C4J8_9PROT</name>
<dbReference type="NCBIfam" id="TIGR00536">
    <property type="entry name" value="hemK_fam"/>
    <property type="match status" value="1"/>
</dbReference>
<dbReference type="NCBIfam" id="TIGR03534">
    <property type="entry name" value="RF_mod_PrmC"/>
    <property type="match status" value="1"/>
</dbReference>
<evidence type="ECO:0000256" key="3">
    <source>
        <dbReference type="ARBA" id="ARBA00022691"/>
    </source>
</evidence>
<keyword evidence="2 5" id="KW-0808">Transferase</keyword>
<dbReference type="InterPro" id="IPR040758">
    <property type="entry name" value="PrmC_N"/>
</dbReference>
<dbReference type="SUPFAM" id="SSF53335">
    <property type="entry name" value="S-adenosyl-L-methionine-dependent methyltransferases"/>
    <property type="match status" value="1"/>
</dbReference>
<dbReference type="EC" id="2.1.1.297" evidence="5"/>
<dbReference type="PANTHER" id="PTHR18895:SF74">
    <property type="entry name" value="MTRF1L RELEASE FACTOR GLUTAMINE METHYLTRANSFERASE"/>
    <property type="match status" value="1"/>
</dbReference>
<dbReference type="STRING" id="560819.SAMN05428998_111156"/>
<evidence type="ECO:0000259" key="6">
    <source>
        <dbReference type="Pfam" id="PF05175"/>
    </source>
</evidence>
<evidence type="ECO:0000313" key="8">
    <source>
        <dbReference type="EMBL" id="SMF33742.1"/>
    </source>
</evidence>
<keyword evidence="3 5" id="KW-0949">S-adenosyl-L-methionine</keyword>
<evidence type="ECO:0000256" key="1">
    <source>
        <dbReference type="ARBA" id="ARBA00022603"/>
    </source>
</evidence>
<dbReference type="InterPro" id="IPR019874">
    <property type="entry name" value="RF_methyltr_PrmC"/>
</dbReference>
<dbReference type="Proteomes" id="UP000192917">
    <property type="component" value="Unassembled WGS sequence"/>
</dbReference>
<organism evidence="8 9">
    <name type="scientific">Tistlia consotensis USBA 355</name>
    <dbReference type="NCBI Taxonomy" id="560819"/>
    <lineage>
        <taxon>Bacteria</taxon>
        <taxon>Pseudomonadati</taxon>
        <taxon>Pseudomonadota</taxon>
        <taxon>Alphaproteobacteria</taxon>
        <taxon>Rhodospirillales</taxon>
        <taxon>Rhodovibrionaceae</taxon>
        <taxon>Tistlia</taxon>
    </lineage>
</organism>
<gene>
    <name evidence="5" type="primary">prmC</name>
    <name evidence="8" type="ORF">SAMN05428998_111156</name>
</gene>
<dbReference type="InterPro" id="IPR004556">
    <property type="entry name" value="HemK-like"/>
</dbReference>
<dbReference type="GO" id="GO:0102559">
    <property type="term" value="F:peptide chain release factor N(5)-glutamine methyltransferase activity"/>
    <property type="evidence" value="ECO:0007669"/>
    <property type="project" value="UniProtKB-EC"/>
</dbReference>
<dbReference type="PANTHER" id="PTHR18895">
    <property type="entry name" value="HEMK METHYLTRANSFERASE"/>
    <property type="match status" value="1"/>
</dbReference>